<sequence>MPADPATVAATPSFHIGELAARTGRTVHAIRWYESQGLVPGVARDAGGRRVYGELHVGWLDLMDRLRRTGMSIAEMRDYTALALQGKATLRQRRDLLEAHRARVHQTIADWQQALSLVDRKIDFYDAWMAGGRRPPLIPVETPQRLPAPKRKPAR</sequence>
<keyword evidence="1" id="KW-0238">DNA-binding</keyword>
<organism evidence="3 4">
    <name type="scientific">Variovorax boronicumulans</name>
    <dbReference type="NCBI Taxonomy" id="436515"/>
    <lineage>
        <taxon>Bacteria</taxon>
        <taxon>Pseudomonadati</taxon>
        <taxon>Pseudomonadota</taxon>
        <taxon>Betaproteobacteria</taxon>
        <taxon>Burkholderiales</taxon>
        <taxon>Comamonadaceae</taxon>
        <taxon>Variovorax</taxon>
    </lineage>
</organism>
<dbReference type="InterPro" id="IPR047057">
    <property type="entry name" value="MerR_fam"/>
</dbReference>
<reference evidence="3 4" key="1">
    <citation type="submission" date="2017-09" db="EMBL/GenBank/DDBJ databases">
        <title>The diverse metabolic capabilities of V. boronicumulans make it an excellent choice for continued studies on novel biodegradation.</title>
        <authorList>
            <person name="Sun S."/>
        </authorList>
    </citation>
    <scope>NUCLEOTIDE SEQUENCE [LARGE SCALE GENOMIC DNA]</scope>
    <source>
        <strain evidence="3 4">J1</strain>
    </source>
</reference>
<dbReference type="InterPro" id="IPR000551">
    <property type="entry name" value="MerR-type_HTH_dom"/>
</dbReference>
<dbReference type="SMART" id="SM00422">
    <property type="entry name" value="HTH_MERR"/>
    <property type="match status" value="1"/>
</dbReference>
<dbReference type="SUPFAM" id="SSF46955">
    <property type="entry name" value="Putative DNA-binding domain"/>
    <property type="match status" value="1"/>
</dbReference>
<dbReference type="RefSeq" id="WP_062476989.1">
    <property type="nucleotide sequence ID" value="NZ_CP023284.1"/>
</dbReference>
<proteinExistence type="predicted"/>
<accession>A0A250DP52</accession>
<evidence type="ECO:0000259" key="2">
    <source>
        <dbReference type="PROSITE" id="PS50937"/>
    </source>
</evidence>
<dbReference type="GO" id="GO:0003700">
    <property type="term" value="F:DNA-binding transcription factor activity"/>
    <property type="evidence" value="ECO:0007669"/>
    <property type="project" value="InterPro"/>
</dbReference>
<dbReference type="Proteomes" id="UP000217154">
    <property type="component" value="Chromosome"/>
</dbReference>
<dbReference type="CDD" id="cd01109">
    <property type="entry name" value="HTH_YyaN"/>
    <property type="match status" value="1"/>
</dbReference>
<name>A0A250DP52_9BURK</name>
<evidence type="ECO:0000313" key="4">
    <source>
        <dbReference type="Proteomes" id="UP000217154"/>
    </source>
</evidence>
<dbReference type="AlphaFoldDB" id="A0A250DP52"/>
<dbReference type="PANTHER" id="PTHR30204">
    <property type="entry name" value="REDOX-CYCLING DRUG-SENSING TRANSCRIPTIONAL ACTIVATOR SOXR"/>
    <property type="match status" value="1"/>
</dbReference>
<dbReference type="KEGG" id="vbo:CKY39_23625"/>
<dbReference type="PROSITE" id="PS50937">
    <property type="entry name" value="HTH_MERR_2"/>
    <property type="match status" value="1"/>
</dbReference>
<gene>
    <name evidence="3" type="ORF">CKY39_23625</name>
</gene>
<dbReference type="EMBL" id="CP023284">
    <property type="protein sequence ID" value="ATA55891.1"/>
    <property type="molecule type" value="Genomic_DNA"/>
</dbReference>
<feature type="domain" description="HTH merR-type" evidence="2">
    <location>
        <begin position="13"/>
        <end position="82"/>
    </location>
</feature>
<evidence type="ECO:0000256" key="1">
    <source>
        <dbReference type="ARBA" id="ARBA00023125"/>
    </source>
</evidence>
<dbReference type="InterPro" id="IPR009061">
    <property type="entry name" value="DNA-bd_dom_put_sf"/>
</dbReference>
<dbReference type="PANTHER" id="PTHR30204:SF98">
    <property type="entry name" value="HTH-TYPE TRANSCRIPTIONAL REGULATOR ADHR"/>
    <property type="match status" value="1"/>
</dbReference>
<dbReference type="GO" id="GO:0003677">
    <property type="term" value="F:DNA binding"/>
    <property type="evidence" value="ECO:0007669"/>
    <property type="project" value="UniProtKB-KW"/>
</dbReference>
<evidence type="ECO:0000313" key="3">
    <source>
        <dbReference type="EMBL" id="ATA55891.1"/>
    </source>
</evidence>
<protein>
    <submittedName>
        <fullName evidence="3">MerR family transcriptional regulator</fullName>
    </submittedName>
</protein>
<dbReference type="Gene3D" id="1.10.1660.10">
    <property type="match status" value="1"/>
</dbReference>
<dbReference type="Pfam" id="PF13411">
    <property type="entry name" value="MerR_1"/>
    <property type="match status" value="1"/>
</dbReference>